<name>A8SEI8_9FIRM</name>
<dbReference type="AlphaFoldDB" id="A8SEI8"/>
<evidence type="ECO:0000313" key="2">
    <source>
        <dbReference type="Proteomes" id="UP000005945"/>
    </source>
</evidence>
<organism evidence="1 2">
    <name type="scientific">Faecalibacterium prausnitzii M21/2</name>
    <dbReference type="NCBI Taxonomy" id="411485"/>
    <lineage>
        <taxon>Bacteria</taxon>
        <taxon>Bacillati</taxon>
        <taxon>Bacillota</taxon>
        <taxon>Clostridia</taxon>
        <taxon>Eubacteriales</taxon>
        <taxon>Oscillospiraceae</taxon>
        <taxon>Faecalibacterium</taxon>
    </lineage>
</organism>
<proteinExistence type="predicted"/>
<reference evidence="1 2" key="1">
    <citation type="submission" date="2007-09" db="EMBL/GenBank/DDBJ databases">
        <title>Draft genome sequence of Faecalibacterium prausnitzii M21/2.</title>
        <authorList>
            <person name="Sudarsanam P."/>
            <person name="Ley R."/>
            <person name="Guruge J."/>
            <person name="Turnbaugh P.J."/>
            <person name="Mahowald M."/>
            <person name="Liep D."/>
            <person name="Gordon J."/>
        </authorList>
    </citation>
    <scope>NUCLEOTIDE SEQUENCE [LARGE SCALE GENOMIC DNA]</scope>
    <source>
        <strain evidence="1 2">M21/2</strain>
    </source>
</reference>
<comment type="caution">
    <text evidence="1">The sequence shown here is derived from an EMBL/GenBank/DDBJ whole genome shotgun (WGS) entry which is preliminary data.</text>
</comment>
<evidence type="ECO:0000313" key="1">
    <source>
        <dbReference type="EMBL" id="EDP20756.1"/>
    </source>
</evidence>
<protein>
    <submittedName>
        <fullName evidence="1">Uncharacterized protein</fullName>
    </submittedName>
</protein>
<dbReference type="Proteomes" id="UP000005945">
    <property type="component" value="Unassembled WGS sequence"/>
</dbReference>
<reference evidence="1 2" key="2">
    <citation type="submission" date="2007-09" db="EMBL/GenBank/DDBJ databases">
        <authorList>
            <person name="Fulton L."/>
            <person name="Clifton S."/>
            <person name="Fulton B."/>
            <person name="Xu J."/>
            <person name="Minx P."/>
            <person name="Pepin K.H."/>
            <person name="Johnson M."/>
            <person name="Thiruvilangam P."/>
            <person name="Bhonagiri V."/>
            <person name="Nash W.E."/>
            <person name="Mardis E.R."/>
            <person name="Wilson R.K."/>
        </authorList>
    </citation>
    <scope>NUCLEOTIDE SEQUENCE [LARGE SCALE GENOMIC DNA]</scope>
    <source>
        <strain evidence="1 2">M21/2</strain>
    </source>
</reference>
<dbReference type="HOGENOM" id="CLU_2879225_0_0_9"/>
<sequence length="63" mass="7018">MIAKKDSFAQQLRKAAQTVGIDIPSTPALWCSTRFRQQGCGLCCKDSTPPGCLSRRYSYKNHP</sequence>
<gene>
    <name evidence="1" type="ORF">FAEPRAM212_03553</name>
</gene>
<dbReference type="EMBL" id="ABED02000029">
    <property type="protein sequence ID" value="EDP20756.1"/>
    <property type="molecule type" value="Genomic_DNA"/>
</dbReference>
<accession>A8SEI8</accession>